<protein>
    <submittedName>
        <fullName evidence="1">Uncharacterized protein</fullName>
    </submittedName>
</protein>
<sequence length="216" mass="24343">MQILSKTKGDSLRQEQMTIVYLKAAMRTSGGKFHLGARLGYKKWTSMNERYPAPNLFFTLPSTLTVNFTMPDLEHKQIEFTEFVGEYQGLKVFKPQLPLGAEWFYLGPVAVNFENPIGSHQSGLIIQAEDPSALGDIADWEQVFVDIEGREFSVWRPIPARPDEYVSGGDIFVQGTDKPTPDQTFGIKAIRRDLIGERVPTAQLPHQRNPFAQGAR</sequence>
<name>A0A8H4QZ60_9AGAR</name>
<accession>A0A8H4QZ60</accession>
<dbReference type="AlphaFoldDB" id="A0A8H4QZ60"/>
<evidence type="ECO:0000313" key="1">
    <source>
        <dbReference type="EMBL" id="KAF4618952.1"/>
    </source>
</evidence>
<dbReference type="EMBL" id="JAACJL010000017">
    <property type="protein sequence ID" value="KAF4618952.1"/>
    <property type="molecule type" value="Genomic_DNA"/>
</dbReference>
<comment type="caution">
    <text evidence="1">The sequence shown here is derived from an EMBL/GenBank/DDBJ whole genome shotgun (WGS) entry which is preliminary data.</text>
</comment>
<keyword evidence="2" id="KW-1185">Reference proteome</keyword>
<evidence type="ECO:0000313" key="2">
    <source>
        <dbReference type="Proteomes" id="UP000521872"/>
    </source>
</evidence>
<proteinExistence type="predicted"/>
<reference evidence="1 2" key="1">
    <citation type="submission" date="2019-12" db="EMBL/GenBank/DDBJ databases">
        <authorList>
            <person name="Floudas D."/>
            <person name="Bentzer J."/>
            <person name="Ahren D."/>
            <person name="Johansson T."/>
            <person name="Persson P."/>
            <person name="Tunlid A."/>
        </authorList>
    </citation>
    <scope>NUCLEOTIDE SEQUENCE [LARGE SCALE GENOMIC DNA]</scope>
    <source>
        <strain evidence="1 2">CBS 102.39</strain>
    </source>
</reference>
<organism evidence="1 2">
    <name type="scientific">Agrocybe pediades</name>
    <dbReference type="NCBI Taxonomy" id="84607"/>
    <lineage>
        <taxon>Eukaryota</taxon>
        <taxon>Fungi</taxon>
        <taxon>Dikarya</taxon>
        <taxon>Basidiomycota</taxon>
        <taxon>Agaricomycotina</taxon>
        <taxon>Agaricomycetes</taxon>
        <taxon>Agaricomycetidae</taxon>
        <taxon>Agaricales</taxon>
        <taxon>Agaricineae</taxon>
        <taxon>Strophariaceae</taxon>
        <taxon>Agrocybe</taxon>
    </lineage>
</organism>
<gene>
    <name evidence="1" type="ORF">D9613_009844</name>
</gene>
<dbReference type="Proteomes" id="UP000521872">
    <property type="component" value="Unassembled WGS sequence"/>
</dbReference>